<evidence type="ECO:0000259" key="3">
    <source>
        <dbReference type="Pfam" id="PF08450"/>
    </source>
</evidence>
<evidence type="ECO:0000313" key="4">
    <source>
        <dbReference type="EMBL" id="BDZ48506.1"/>
    </source>
</evidence>
<organism evidence="4 5">
    <name type="scientific">Frondihabitans sucicola</name>
    <dbReference type="NCBI Taxonomy" id="1268041"/>
    <lineage>
        <taxon>Bacteria</taxon>
        <taxon>Bacillati</taxon>
        <taxon>Actinomycetota</taxon>
        <taxon>Actinomycetes</taxon>
        <taxon>Micrococcales</taxon>
        <taxon>Microbacteriaceae</taxon>
        <taxon>Frondihabitans</taxon>
    </lineage>
</organism>
<gene>
    <name evidence="4" type="ORF">GCM10025867_07470</name>
</gene>
<evidence type="ECO:0000256" key="1">
    <source>
        <dbReference type="ARBA" id="ARBA00008853"/>
    </source>
</evidence>
<reference evidence="5" key="1">
    <citation type="journal article" date="2019" name="Int. J. Syst. Evol. Microbiol.">
        <title>The Global Catalogue of Microorganisms (GCM) 10K type strain sequencing project: providing services to taxonomists for standard genome sequencing and annotation.</title>
        <authorList>
            <consortium name="The Broad Institute Genomics Platform"/>
            <consortium name="The Broad Institute Genome Sequencing Center for Infectious Disease"/>
            <person name="Wu L."/>
            <person name="Ma J."/>
        </authorList>
    </citation>
    <scope>NUCLEOTIDE SEQUENCE [LARGE SCALE GENOMIC DNA]</scope>
    <source>
        <strain evidence="5">NBRC 108728</strain>
    </source>
</reference>
<keyword evidence="5" id="KW-1185">Reference proteome</keyword>
<dbReference type="Gene3D" id="2.120.10.30">
    <property type="entry name" value="TolB, C-terminal domain"/>
    <property type="match status" value="1"/>
</dbReference>
<evidence type="ECO:0000256" key="2">
    <source>
        <dbReference type="ARBA" id="ARBA00022801"/>
    </source>
</evidence>
<accession>A0ABN6XU64</accession>
<keyword evidence="2" id="KW-0378">Hydrolase</keyword>
<dbReference type="PRINTS" id="PR01790">
    <property type="entry name" value="SMP30FAMILY"/>
</dbReference>
<dbReference type="RefSeq" id="WP_286345470.1">
    <property type="nucleotide sequence ID" value="NZ_AP027732.1"/>
</dbReference>
<dbReference type="PANTHER" id="PTHR47572">
    <property type="entry name" value="LIPOPROTEIN-RELATED"/>
    <property type="match status" value="1"/>
</dbReference>
<dbReference type="InterPro" id="IPR005511">
    <property type="entry name" value="SMP-30"/>
</dbReference>
<proteinExistence type="inferred from homology"/>
<dbReference type="InterPro" id="IPR011042">
    <property type="entry name" value="6-blade_b-propeller_TolB-like"/>
</dbReference>
<dbReference type="Pfam" id="PF08450">
    <property type="entry name" value="SGL"/>
    <property type="match status" value="1"/>
</dbReference>
<dbReference type="PANTHER" id="PTHR47572:SF4">
    <property type="entry name" value="LACTONASE DRP35"/>
    <property type="match status" value="1"/>
</dbReference>
<protein>
    <submittedName>
        <fullName evidence="4">Gluconolactonase</fullName>
    </submittedName>
</protein>
<comment type="similarity">
    <text evidence="1">Belongs to the SMP-30/CGR1 family.</text>
</comment>
<dbReference type="InterPro" id="IPR051262">
    <property type="entry name" value="SMP-30/CGR1_Lactonase"/>
</dbReference>
<sequence>MAEPERIEPASDLLAPDAQVERLWTGAEWGEGPVWLPAERALRWSDIPNNRILQFDATTSTTSVYATEVEYTNGRTRDLDQHVVQCSHGRRRVERDVDGVVTPVVDSFEGRRFNSPNDVVVASDGAIWFTDPPYGLHPSGREGHPGEREYDGCFVFRCVEATGELTPVITDMVHPNGLAFSPDERILYVADTGLSAAEYGQTPGRAQILAWDVSADAVCSNPRFFADPDIADGFRVDVEGRVWTSSHSGVFVYAPDGTELLRIPLPEVVSNLTFGGEDGSDLYVTASTSLYRIRTATRETPRPGVRS</sequence>
<feature type="domain" description="SMP-30/Gluconolactonase/LRE-like region" evidence="3">
    <location>
        <begin position="29"/>
        <end position="287"/>
    </location>
</feature>
<dbReference type="Proteomes" id="UP001321486">
    <property type="component" value="Chromosome"/>
</dbReference>
<name>A0ABN6XU64_9MICO</name>
<dbReference type="InterPro" id="IPR013658">
    <property type="entry name" value="SGL"/>
</dbReference>
<evidence type="ECO:0000313" key="5">
    <source>
        <dbReference type="Proteomes" id="UP001321486"/>
    </source>
</evidence>
<dbReference type="SUPFAM" id="SSF63829">
    <property type="entry name" value="Calcium-dependent phosphotriesterase"/>
    <property type="match status" value="1"/>
</dbReference>
<dbReference type="EMBL" id="AP027732">
    <property type="protein sequence ID" value="BDZ48506.1"/>
    <property type="molecule type" value="Genomic_DNA"/>
</dbReference>